<dbReference type="GeneID" id="100217121"/>
<evidence type="ECO:0000256" key="1">
    <source>
        <dbReference type="SAM" id="MobiDB-lite"/>
    </source>
</evidence>
<organism evidence="2">
    <name type="scientific">Zea mays</name>
    <name type="common">Maize</name>
    <dbReference type="NCBI Taxonomy" id="4577"/>
    <lineage>
        <taxon>Eukaryota</taxon>
        <taxon>Viridiplantae</taxon>
        <taxon>Streptophyta</taxon>
        <taxon>Embryophyta</taxon>
        <taxon>Tracheophyta</taxon>
        <taxon>Spermatophyta</taxon>
        <taxon>Magnoliopsida</taxon>
        <taxon>Liliopsida</taxon>
        <taxon>Poales</taxon>
        <taxon>Poaceae</taxon>
        <taxon>PACMAD clade</taxon>
        <taxon>Panicoideae</taxon>
        <taxon>Andropogonodae</taxon>
        <taxon>Andropogoneae</taxon>
        <taxon>Tripsacinae</taxon>
        <taxon>Zea</taxon>
    </lineage>
</organism>
<sequence>MAAVSSSLPSSQHRAPSARGASPRPARPLFLPAPAQPRALLTIASSPHPWTPASCLLGAPALARLDLPCHGRTLPSSKLQLGSFSLVFLHTSSHQPLLPARHGAWHPAFCAPAPCSSSHARPSSPRLQLLPWPAILQSSAQRARLACLSCAQSSVPACHSRPALLPRPAVLSCSPWPAPAWPPSPMAMAAELPCRGCRVPAPSL</sequence>
<dbReference type="AlphaFoldDB" id="B4FLI0"/>
<dbReference type="EMBL" id="BT037968">
    <property type="protein sequence ID" value="ACF82973.1"/>
    <property type="molecule type" value="mRNA"/>
</dbReference>
<name>B4FLI0_MAIZE</name>
<proteinExistence type="evidence at transcript level"/>
<feature type="compositionally biased region" description="Polar residues" evidence="1">
    <location>
        <begin position="1"/>
        <end position="13"/>
    </location>
</feature>
<dbReference type="HOGENOM" id="CLU_1345001_0_0_1"/>
<reference evidence="2" key="1">
    <citation type="journal article" date="2009" name="PLoS Genet.">
        <title>Sequencing, mapping, and analysis of 27,455 maize full-length cDNAs.</title>
        <authorList>
            <person name="Soderlund C."/>
            <person name="Descour A."/>
            <person name="Kudrna D."/>
            <person name="Bomhoff M."/>
            <person name="Boyd L."/>
            <person name="Currie J."/>
            <person name="Angelova A."/>
            <person name="Collura K."/>
            <person name="Wissotski M."/>
            <person name="Ashley E."/>
            <person name="Morrow D."/>
            <person name="Fernandes J."/>
            <person name="Walbot V."/>
            <person name="Yu Y."/>
        </authorList>
    </citation>
    <scope>NUCLEOTIDE SEQUENCE</scope>
    <source>
        <strain evidence="2">B73</strain>
    </source>
</reference>
<dbReference type="KEGG" id="zma:100217121"/>
<feature type="region of interest" description="Disordered" evidence="1">
    <location>
        <begin position="1"/>
        <end position="29"/>
    </location>
</feature>
<dbReference type="RefSeq" id="NP_001136961.1">
    <property type="nucleotide sequence ID" value="NM_001143489.1"/>
</dbReference>
<dbReference type="RefSeq" id="XP_035821596.1">
    <property type="nucleotide sequence ID" value="XM_035965703.1"/>
</dbReference>
<accession>B4FLI0</accession>
<feature type="compositionally biased region" description="Low complexity" evidence="1">
    <location>
        <begin position="14"/>
        <end position="29"/>
    </location>
</feature>
<evidence type="ECO:0000313" key="2">
    <source>
        <dbReference type="EMBL" id="ACF82973.1"/>
    </source>
</evidence>
<protein>
    <submittedName>
        <fullName evidence="2">Uncharacterized protein</fullName>
    </submittedName>
</protein>